<dbReference type="PANTHER" id="PTHR30329">
    <property type="entry name" value="STATOR ELEMENT OF FLAGELLAR MOTOR COMPLEX"/>
    <property type="match status" value="1"/>
</dbReference>
<keyword evidence="1" id="KW-0472">Membrane</keyword>
<dbReference type="AlphaFoldDB" id="A0A382R5Z2"/>
<dbReference type="InterPro" id="IPR036737">
    <property type="entry name" value="OmpA-like_sf"/>
</dbReference>
<accession>A0A382R5Z2</accession>
<organism evidence="3">
    <name type="scientific">marine metagenome</name>
    <dbReference type="NCBI Taxonomy" id="408172"/>
    <lineage>
        <taxon>unclassified sequences</taxon>
        <taxon>metagenomes</taxon>
        <taxon>ecological metagenomes</taxon>
    </lineage>
</organism>
<dbReference type="EMBL" id="UINC01119096">
    <property type="protein sequence ID" value="SVC92670.1"/>
    <property type="molecule type" value="Genomic_DNA"/>
</dbReference>
<proteinExistence type="predicted"/>
<dbReference type="InterPro" id="IPR006665">
    <property type="entry name" value="OmpA-like"/>
</dbReference>
<name>A0A382R5Z2_9ZZZZ</name>
<evidence type="ECO:0000256" key="1">
    <source>
        <dbReference type="SAM" id="Phobius"/>
    </source>
</evidence>
<dbReference type="Gene3D" id="3.30.1330.60">
    <property type="entry name" value="OmpA-like domain"/>
    <property type="match status" value="1"/>
</dbReference>
<reference evidence="3" key="1">
    <citation type="submission" date="2018-05" db="EMBL/GenBank/DDBJ databases">
        <authorList>
            <person name="Lanie J.A."/>
            <person name="Ng W.-L."/>
            <person name="Kazmierczak K.M."/>
            <person name="Andrzejewski T.M."/>
            <person name="Davidsen T.M."/>
            <person name="Wayne K.J."/>
            <person name="Tettelin H."/>
            <person name="Glass J.I."/>
            <person name="Rusch D."/>
            <person name="Podicherti R."/>
            <person name="Tsui H.-C.T."/>
            <person name="Winkler M.E."/>
        </authorList>
    </citation>
    <scope>NUCLEOTIDE SEQUENCE</scope>
</reference>
<gene>
    <name evidence="3" type="ORF">METZ01_LOCUS345524</name>
</gene>
<feature type="transmembrane region" description="Helical" evidence="1">
    <location>
        <begin position="25"/>
        <end position="44"/>
    </location>
</feature>
<evidence type="ECO:0000259" key="2">
    <source>
        <dbReference type="Pfam" id="PF00691"/>
    </source>
</evidence>
<keyword evidence="1" id="KW-1133">Transmembrane helix</keyword>
<protein>
    <recommendedName>
        <fullName evidence="2">OmpA-like domain-containing protein</fullName>
    </recommendedName>
</protein>
<sequence length="236" mass="27939">MSEFKQLFGSTSKSSNTIWMSSTDLMSGLMIVFMFIAIAYMVFLERKTEKTYEIVKEWNSSKTKLIEALHDEFDNDLRKWEAEIDDKNISIKFLSPKILFEPAKSAVRPEFQKILNNFFPRYMKILDEYKDLISEIRIEGHTSKEWKNKSDKDAYLKNMELSQDRTRSVLNFCINQIGHKIVKELKWARQKITANGLSSSYLYKTKGKYDKIKSRRVEFKVRTNAEERIEKILAKR</sequence>
<dbReference type="SUPFAM" id="SSF103088">
    <property type="entry name" value="OmpA-like"/>
    <property type="match status" value="1"/>
</dbReference>
<dbReference type="Pfam" id="PF00691">
    <property type="entry name" value="OmpA"/>
    <property type="match status" value="1"/>
</dbReference>
<feature type="domain" description="OmpA-like" evidence="2">
    <location>
        <begin position="99"/>
        <end position="176"/>
    </location>
</feature>
<dbReference type="PANTHER" id="PTHR30329:SF21">
    <property type="entry name" value="LIPOPROTEIN YIAD-RELATED"/>
    <property type="match status" value="1"/>
</dbReference>
<dbReference type="InterPro" id="IPR050330">
    <property type="entry name" value="Bact_OuterMem_StrucFunc"/>
</dbReference>
<evidence type="ECO:0000313" key="3">
    <source>
        <dbReference type="EMBL" id="SVC92670.1"/>
    </source>
</evidence>
<keyword evidence="1" id="KW-0812">Transmembrane</keyword>